<dbReference type="Proteomes" id="UP000652761">
    <property type="component" value="Unassembled WGS sequence"/>
</dbReference>
<comment type="caution">
    <text evidence="3">The sequence shown here is derived from an EMBL/GenBank/DDBJ whole genome shotgun (WGS) entry which is preliminary data.</text>
</comment>
<evidence type="ECO:0000313" key="4">
    <source>
        <dbReference type="Proteomes" id="UP000652761"/>
    </source>
</evidence>
<accession>A0A843W4P4</accession>
<feature type="compositionally biased region" description="Low complexity" evidence="2">
    <location>
        <begin position="198"/>
        <end position="209"/>
    </location>
</feature>
<keyword evidence="4" id="KW-1185">Reference proteome</keyword>
<name>A0A843W4P4_COLES</name>
<evidence type="ECO:0000256" key="2">
    <source>
        <dbReference type="SAM" id="MobiDB-lite"/>
    </source>
</evidence>
<reference evidence="3" key="1">
    <citation type="submission" date="2017-07" db="EMBL/GenBank/DDBJ databases">
        <title>Taro Niue Genome Assembly and Annotation.</title>
        <authorList>
            <person name="Atibalentja N."/>
            <person name="Keating K."/>
            <person name="Fields C.J."/>
        </authorList>
    </citation>
    <scope>NUCLEOTIDE SEQUENCE</scope>
    <source>
        <strain evidence="3">Niue_2</strain>
        <tissue evidence="3">Leaf</tissue>
    </source>
</reference>
<evidence type="ECO:0000313" key="3">
    <source>
        <dbReference type="EMBL" id="MQM00681.1"/>
    </source>
</evidence>
<dbReference type="AlphaFoldDB" id="A0A843W4P4"/>
<feature type="region of interest" description="Disordered" evidence="2">
    <location>
        <begin position="196"/>
        <end position="257"/>
    </location>
</feature>
<sequence length="257" mass="28929">MSDEDYFRAYARRYGAQVYKGSRRPLDPEGRIVSLEGVLHSTIQQRDDLQVVVDQLRAELDRAQQMDPGRSVLEGQLAAAVARAEDALAQVQEQETELRALAWTTALEVEMAELRLHPEAAEVSRWRQEAEEVARWRQEAEEVARWRQEAEEATRLRTEAGDLRTYLGEERHCYELLRSEMKGLERALALVGRRRSAASRSGIPSGSAGHYLTGSSGRRRNEEEARRHERAPEGSETGPRAMAPLSPRPPEGTGESG</sequence>
<keyword evidence="1" id="KW-0175">Coiled coil</keyword>
<evidence type="ECO:0000256" key="1">
    <source>
        <dbReference type="SAM" id="Coils"/>
    </source>
</evidence>
<proteinExistence type="predicted"/>
<feature type="coiled-coil region" evidence="1">
    <location>
        <begin position="39"/>
        <end position="101"/>
    </location>
</feature>
<organism evidence="3 4">
    <name type="scientific">Colocasia esculenta</name>
    <name type="common">Wild taro</name>
    <name type="synonym">Arum esculentum</name>
    <dbReference type="NCBI Taxonomy" id="4460"/>
    <lineage>
        <taxon>Eukaryota</taxon>
        <taxon>Viridiplantae</taxon>
        <taxon>Streptophyta</taxon>
        <taxon>Embryophyta</taxon>
        <taxon>Tracheophyta</taxon>
        <taxon>Spermatophyta</taxon>
        <taxon>Magnoliopsida</taxon>
        <taxon>Liliopsida</taxon>
        <taxon>Araceae</taxon>
        <taxon>Aroideae</taxon>
        <taxon>Colocasieae</taxon>
        <taxon>Colocasia</taxon>
    </lineage>
</organism>
<protein>
    <submittedName>
        <fullName evidence="3">Uncharacterized protein</fullName>
    </submittedName>
</protein>
<feature type="compositionally biased region" description="Basic and acidic residues" evidence="2">
    <location>
        <begin position="219"/>
        <end position="233"/>
    </location>
</feature>
<gene>
    <name evidence="3" type="ORF">Taro_033418</name>
</gene>
<dbReference type="EMBL" id="NMUH01002548">
    <property type="protein sequence ID" value="MQM00681.1"/>
    <property type="molecule type" value="Genomic_DNA"/>
</dbReference>